<dbReference type="OrthoDB" id="2634299at2759"/>
<dbReference type="AlphaFoldDB" id="A0A0C9ZYB9"/>
<dbReference type="Proteomes" id="UP000054485">
    <property type="component" value="Unassembled WGS sequence"/>
</dbReference>
<evidence type="ECO:0000313" key="2">
    <source>
        <dbReference type="EMBL" id="KIK34441.1"/>
    </source>
</evidence>
<reference evidence="3" key="2">
    <citation type="submission" date="2015-01" db="EMBL/GenBank/DDBJ databases">
        <title>Evolutionary Origins and Diversification of the Mycorrhizal Mutualists.</title>
        <authorList>
            <consortium name="DOE Joint Genome Institute"/>
            <consortium name="Mycorrhizal Genomics Consortium"/>
            <person name="Kohler A."/>
            <person name="Kuo A."/>
            <person name="Nagy L.G."/>
            <person name="Floudas D."/>
            <person name="Copeland A."/>
            <person name="Barry K.W."/>
            <person name="Cichocki N."/>
            <person name="Veneault-Fourrey C."/>
            <person name="LaButti K."/>
            <person name="Lindquist E.A."/>
            <person name="Lipzen A."/>
            <person name="Lundell T."/>
            <person name="Morin E."/>
            <person name="Murat C."/>
            <person name="Riley R."/>
            <person name="Ohm R."/>
            <person name="Sun H."/>
            <person name="Tunlid A."/>
            <person name="Henrissat B."/>
            <person name="Grigoriev I.V."/>
            <person name="Hibbett D.S."/>
            <person name="Martin F."/>
        </authorList>
    </citation>
    <scope>NUCLEOTIDE SEQUENCE [LARGE SCALE GENOMIC DNA]</scope>
    <source>
        <strain evidence="3">UH-Slu-Lm8-n1</strain>
    </source>
</reference>
<name>A0A0C9ZYB9_9AGAM</name>
<sequence>MPHCVFCGKVTTTHEGLKRHIVGCPECRTQWASMIGEVEAENLDDAPDVDFPHQDAAPGHVHPRPSSDTDNNPALGKIRRVTVEEVEDEDGMSFPNNGRYFEPQPDAGWALHEGETSFERYRTYQEEEGEDPWSPFEDAEEWDLAHWLIKNLGQTRTDEFLKLPITQNRSKLSFHHNRSFLQRVDKLPHGPGWTCKKVTVRGNCEDENGEMMQEDVELWIRDPVECVKELIGNPSFKEDMAYSPAKAYADRAGQDRIIDEMWTADWWGEKQKALPEGATIAPIILSSDKTSLSQFRGDKSAWPVYMSIGNIAKAKRRQASARATVLIGYLPAGKLDCFTPDARSLAGYRLFYHCMAILLQPLIGAGTDGVEMVCADSWVRRVYPILAAYVADFPEQCLVSCCKENRCPKCLVAANECGDALNSTMRDPESTKEILHKCKIGQHPPEFEANGLRAVYKPFWADLPHMDIFLAFTPDLLHQLHKGVFKDHLVKWCIDIIGEDEMDARISSVKQWTGREHKEMQRVFIGLLSGAVPSRVLVVARSILDFSYYAQLQIQTTESLEALQTALTVFHANKDILKELAVQEHFNIPKLHQLSHYVQSIMLFGAADGFNTELPERLHIDFAKDSYCASNKRDYEEQMALWLQCQEAVFLRSAYLDWLSQQPRSKSAAGLTESPAHPRQSVQTIITAYGATEFLSALRSFLLKNLPRNTIVPGLQDRFDLYRQVVIVMPPDLRVSDVPQRRRIRTSPETLPSGRKPGTPAQFDMALIADRPRSSHLHTLEGVRVAQVRVIFTLPRQFGAYSRALAYVEWFTPFKPPDPSSRMRQVSRSTRQLRRNAAVIHVDEIVRPCHLIPKMGQTVDVRLRSGNAYEVANDFYFNEFIDGEMFCACVLST</sequence>
<organism evidence="2 3">
    <name type="scientific">Suillus luteus UH-Slu-Lm8-n1</name>
    <dbReference type="NCBI Taxonomy" id="930992"/>
    <lineage>
        <taxon>Eukaryota</taxon>
        <taxon>Fungi</taxon>
        <taxon>Dikarya</taxon>
        <taxon>Basidiomycota</taxon>
        <taxon>Agaricomycotina</taxon>
        <taxon>Agaricomycetes</taxon>
        <taxon>Agaricomycetidae</taxon>
        <taxon>Boletales</taxon>
        <taxon>Suillineae</taxon>
        <taxon>Suillaceae</taxon>
        <taxon>Suillus</taxon>
    </lineage>
</organism>
<dbReference type="EMBL" id="KN835753">
    <property type="protein sequence ID" value="KIK34441.1"/>
    <property type="molecule type" value="Genomic_DNA"/>
</dbReference>
<dbReference type="InterPro" id="IPR041078">
    <property type="entry name" value="Plavaka"/>
</dbReference>
<protein>
    <submittedName>
        <fullName evidence="2">Uncharacterized protein</fullName>
    </submittedName>
</protein>
<accession>A0A0C9ZYB9</accession>
<feature type="region of interest" description="Disordered" evidence="1">
    <location>
        <begin position="45"/>
        <end position="74"/>
    </location>
</feature>
<gene>
    <name evidence="2" type="ORF">CY34DRAFT_26857</name>
</gene>
<keyword evidence="3" id="KW-1185">Reference proteome</keyword>
<proteinExistence type="predicted"/>
<evidence type="ECO:0000313" key="3">
    <source>
        <dbReference type="Proteomes" id="UP000054485"/>
    </source>
</evidence>
<dbReference type="InParanoid" id="A0A0C9ZYB9"/>
<reference evidence="2 3" key="1">
    <citation type="submission" date="2014-04" db="EMBL/GenBank/DDBJ databases">
        <authorList>
            <consortium name="DOE Joint Genome Institute"/>
            <person name="Kuo A."/>
            <person name="Ruytinx J."/>
            <person name="Rineau F."/>
            <person name="Colpaert J."/>
            <person name="Kohler A."/>
            <person name="Nagy L.G."/>
            <person name="Floudas D."/>
            <person name="Copeland A."/>
            <person name="Barry K.W."/>
            <person name="Cichocki N."/>
            <person name="Veneault-Fourrey C."/>
            <person name="LaButti K."/>
            <person name="Lindquist E.A."/>
            <person name="Lipzen A."/>
            <person name="Lundell T."/>
            <person name="Morin E."/>
            <person name="Murat C."/>
            <person name="Sun H."/>
            <person name="Tunlid A."/>
            <person name="Henrissat B."/>
            <person name="Grigoriev I.V."/>
            <person name="Hibbett D.S."/>
            <person name="Martin F."/>
            <person name="Nordberg H.P."/>
            <person name="Cantor M.N."/>
            <person name="Hua S.X."/>
        </authorList>
    </citation>
    <scope>NUCLEOTIDE SEQUENCE [LARGE SCALE GENOMIC DNA]</scope>
    <source>
        <strain evidence="2 3">UH-Slu-Lm8-n1</strain>
    </source>
</reference>
<dbReference type="Pfam" id="PF18759">
    <property type="entry name" value="Plavaka"/>
    <property type="match status" value="1"/>
</dbReference>
<dbReference type="STRING" id="930992.A0A0C9ZYB9"/>
<dbReference type="HOGENOM" id="CLU_006344_4_2_1"/>
<evidence type="ECO:0000256" key="1">
    <source>
        <dbReference type="SAM" id="MobiDB-lite"/>
    </source>
</evidence>